<evidence type="ECO:0000256" key="9">
    <source>
        <dbReference type="SAM" id="Phobius"/>
    </source>
</evidence>
<dbReference type="InterPro" id="IPR019185">
    <property type="entry name" value="Integral_membrane_SYS1-rel"/>
</dbReference>
<keyword evidence="7" id="KW-0333">Golgi apparatus</keyword>
<sequence>MPGVGSFRKTVFDPILIVAQIVGLQSSYYLTLTIIVLSLELLTGSNITLDHVISYKEVRTDTVLGWSLFLANLVNAGLSSIALRFIVQRSKLCLDFSGTLFFYHFIIVWIYSESFPSSFFWWLNFIAGLAITFICGEQLCQHAELQPITFGVGSISGGQGASSGASNGGVSPAGRYKKRTSNIPADVVELVPLTAAGSSDRSH</sequence>
<keyword evidence="5" id="KW-0653">Protein transport</keyword>
<dbReference type="GO" id="GO:0043001">
    <property type="term" value="P:Golgi to plasma membrane protein transport"/>
    <property type="evidence" value="ECO:0007669"/>
    <property type="project" value="TreeGrafter"/>
</dbReference>
<dbReference type="PANTHER" id="PTHR12952:SF0">
    <property type="entry name" value="PROTEIN SYS1 HOMOLOG"/>
    <property type="match status" value="1"/>
</dbReference>
<dbReference type="Proteomes" id="UP000320475">
    <property type="component" value="Unassembled WGS sequence"/>
</dbReference>
<proteinExistence type="inferred from homology"/>
<evidence type="ECO:0000256" key="1">
    <source>
        <dbReference type="ARBA" id="ARBA00004653"/>
    </source>
</evidence>
<gene>
    <name evidence="10" type="ORF">SeLEV6574_g03860</name>
</gene>
<dbReference type="GO" id="GO:0005802">
    <property type="term" value="C:trans-Golgi network"/>
    <property type="evidence" value="ECO:0007669"/>
    <property type="project" value="TreeGrafter"/>
</dbReference>
<feature type="transmembrane region" description="Helical" evidence="9">
    <location>
        <begin position="63"/>
        <end position="85"/>
    </location>
</feature>
<dbReference type="OrthoDB" id="542931at2759"/>
<evidence type="ECO:0000256" key="7">
    <source>
        <dbReference type="ARBA" id="ARBA00023034"/>
    </source>
</evidence>
<keyword evidence="6 9" id="KW-1133">Transmembrane helix</keyword>
<comment type="similarity">
    <text evidence="2">Belongs to the SYS1 family.</text>
</comment>
<dbReference type="EMBL" id="QEAM01000140">
    <property type="protein sequence ID" value="TPX45466.1"/>
    <property type="molecule type" value="Genomic_DNA"/>
</dbReference>
<evidence type="ECO:0000256" key="2">
    <source>
        <dbReference type="ARBA" id="ARBA00008160"/>
    </source>
</evidence>
<comment type="caution">
    <text evidence="10">The sequence shown here is derived from an EMBL/GenBank/DDBJ whole genome shotgun (WGS) entry which is preliminary data.</text>
</comment>
<feature type="transmembrane region" description="Helical" evidence="9">
    <location>
        <begin position="21"/>
        <end position="43"/>
    </location>
</feature>
<evidence type="ECO:0000256" key="4">
    <source>
        <dbReference type="ARBA" id="ARBA00022692"/>
    </source>
</evidence>
<dbReference type="Pfam" id="PF09801">
    <property type="entry name" value="SYS1"/>
    <property type="match status" value="1"/>
</dbReference>
<comment type="subcellular location">
    <subcellularLocation>
        <location evidence="1">Golgi apparatus membrane</location>
        <topology evidence="1">Multi-pass membrane protein</topology>
    </subcellularLocation>
</comment>
<keyword evidence="4 9" id="KW-0812">Transmembrane</keyword>
<evidence type="ECO:0000256" key="8">
    <source>
        <dbReference type="ARBA" id="ARBA00023136"/>
    </source>
</evidence>
<dbReference type="VEuPathDB" id="FungiDB:SeMB42_g03701"/>
<dbReference type="GO" id="GO:0000139">
    <property type="term" value="C:Golgi membrane"/>
    <property type="evidence" value="ECO:0007669"/>
    <property type="project" value="UniProtKB-SubCell"/>
</dbReference>
<evidence type="ECO:0008006" key="12">
    <source>
        <dbReference type="Google" id="ProtNLM"/>
    </source>
</evidence>
<dbReference type="GO" id="GO:0005829">
    <property type="term" value="C:cytosol"/>
    <property type="evidence" value="ECO:0007669"/>
    <property type="project" value="GOC"/>
</dbReference>
<feature type="transmembrane region" description="Helical" evidence="9">
    <location>
        <begin position="92"/>
        <end position="112"/>
    </location>
</feature>
<dbReference type="PANTHER" id="PTHR12952">
    <property type="entry name" value="SYS1"/>
    <property type="match status" value="1"/>
</dbReference>
<accession>A0A507D1Y1</accession>
<organism evidence="10 11">
    <name type="scientific">Synchytrium endobioticum</name>
    <dbReference type="NCBI Taxonomy" id="286115"/>
    <lineage>
        <taxon>Eukaryota</taxon>
        <taxon>Fungi</taxon>
        <taxon>Fungi incertae sedis</taxon>
        <taxon>Chytridiomycota</taxon>
        <taxon>Chytridiomycota incertae sedis</taxon>
        <taxon>Chytridiomycetes</taxon>
        <taxon>Synchytriales</taxon>
        <taxon>Synchytriaceae</taxon>
        <taxon>Synchytrium</taxon>
    </lineage>
</organism>
<keyword evidence="3" id="KW-0813">Transport</keyword>
<dbReference type="GO" id="GO:0034067">
    <property type="term" value="P:protein localization to Golgi apparatus"/>
    <property type="evidence" value="ECO:0007669"/>
    <property type="project" value="TreeGrafter"/>
</dbReference>
<evidence type="ECO:0000313" key="10">
    <source>
        <dbReference type="EMBL" id="TPX45466.1"/>
    </source>
</evidence>
<evidence type="ECO:0000313" key="11">
    <source>
        <dbReference type="Proteomes" id="UP000320475"/>
    </source>
</evidence>
<evidence type="ECO:0000256" key="3">
    <source>
        <dbReference type="ARBA" id="ARBA00022448"/>
    </source>
</evidence>
<reference evidence="10 11" key="1">
    <citation type="journal article" date="2019" name="Sci. Rep.">
        <title>Comparative genomics of chytrid fungi reveal insights into the obligate biotrophic and pathogenic lifestyle of Synchytrium endobioticum.</title>
        <authorList>
            <person name="van de Vossenberg B.T.L.H."/>
            <person name="Warris S."/>
            <person name="Nguyen H.D.T."/>
            <person name="van Gent-Pelzer M.P.E."/>
            <person name="Joly D.L."/>
            <person name="van de Geest H.C."/>
            <person name="Bonants P.J.M."/>
            <person name="Smith D.S."/>
            <person name="Levesque C.A."/>
            <person name="van der Lee T.A.J."/>
        </authorList>
    </citation>
    <scope>NUCLEOTIDE SEQUENCE [LARGE SCALE GENOMIC DNA]</scope>
    <source>
        <strain evidence="10 11">LEV6574</strain>
    </source>
</reference>
<evidence type="ECO:0000256" key="5">
    <source>
        <dbReference type="ARBA" id="ARBA00022927"/>
    </source>
</evidence>
<keyword evidence="8 9" id="KW-0472">Membrane</keyword>
<protein>
    <recommendedName>
        <fullName evidence="12">Protein SYS1</fullName>
    </recommendedName>
</protein>
<dbReference type="AlphaFoldDB" id="A0A507D1Y1"/>
<evidence type="ECO:0000256" key="6">
    <source>
        <dbReference type="ARBA" id="ARBA00022989"/>
    </source>
</evidence>
<dbReference type="GO" id="GO:0006895">
    <property type="term" value="P:Golgi to endosome transport"/>
    <property type="evidence" value="ECO:0007669"/>
    <property type="project" value="TreeGrafter"/>
</dbReference>
<name>A0A507D1Y1_9FUNG</name>